<gene>
    <name evidence="2" type="ORF">BU072_11260</name>
</gene>
<dbReference type="Proteomes" id="UP000241209">
    <property type="component" value="Unassembled WGS sequence"/>
</dbReference>
<name>A0A2T4PR85_9STAP</name>
<evidence type="ECO:0000313" key="2">
    <source>
        <dbReference type="EMBL" id="PTI28507.1"/>
    </source>
</evidence>
<accession>A0A2T4PR85</accession>
<dbReference type="STRING" id="1167632.GCA_000286335_02328"/>
<evidence type="ECO:0000313" key="3">
    <source>
        <dbReference type="Proteomes" id="UP000241209"/>
    </source>
</evidence>
<dbReference type="Pfam" id="PF06207">
    <property type="entry name" value="DUF1002"/>
    <property type="match status" value="1"/>
</dbReference>
<dbReference type="EMBL" id="PZFK01000027">
    <property type="protein sequence ID" value="PTI28507.1"/>
    <property type="molecule type" value="Genomic_DNA"/>
</dbReference>
<protein>
    <submittedName>
        <fullName evidence="2">DUF1002 domain-containing protein</fullName>
    </submittedName>
</protein>
<evidence type="ECO:0000256" key="1">
    <source>
        <dbReference type="SAM" id="SignalP"/>
    </source>
</evidence>
<keyword evidence="1" id="KW-0732">Signal</keyword>
<dbReference type="AlphaFoldDB" id="A0A2T4PR85"/>
<dbReference type="InterPro" id="IPR009343">
    <property type="entry name" value="DUF1002"/>
</dbReference>
<sequence>MKNINPYIFSILSVLLLSIIFYPKHQAQAVTEEAWDNAVTVYGAALENNPTAKDTTANLLGTKNSDKTTYVNADDLNKYLNMQSSNDVLKSSIRITKTSKGSGLNLNINQDAGKITKVTEDTYKNALMTAGIKDADVTIASSEDVTGESALAGVYKAFEAQGESVDSNRTQVAQEELSTINQISDENSGQEGFSQSQLNKTIAESKQAVAEKTGNVNVNEITNIVNQKIEDNGLTQVISQNQINMIVNVIDKAQKDGVFSGENAKDFINNSKDYVNDIVKSDDFKDAKKKAEELGHNIKDKLQDEGFWDKIVNAIKEIFNSIANLFKS</sequence>
<dbReference type="GeneID" id="64116301"/>
<reference evidence="2 3" key="1">
    <citation type="journal article" date="2016" name="Front. Microbiol.">
        <title>Comprehensive Phylogenetic Analysis of Bovine Non-aureus Staphylococci Species Based on Whole-Genome Sequencing.</title>
        <authorList>
            <person name="Naushad S."/>
            <person name="Barkema H.W."/>
            <person name="Luby C."/>
            <person name="Condas L.A."/>
            <person name="Nobrega D.B."/>
            <person name="Carson D.A."/>
            <person name="De Buck J."/>
        </authorList>
    </citation>
    <scope>NUCLEOTIDE SEQUENCE [LARGE SCALE GENOMIC DNA]</scope>
    <source>
        <strain evidence="2 3">SNUC 2204</strain>
    </source>
</reference>
<organism evidence="2 3">
    <name type="scientific">Mammaliicoccus vitulinus</name>
    <dbReference type="NCBI Taxonomy" id="71237"/>
    <lineage>
        <taxon>Bacteria</taxon>
        <taxon>Bacillati</taxon>
        <taxon>Bacillota</taxon>
        <taxon>Bacilli</taxon>
        <taxon>Bacillales</taxon>
        <taxon>Staphylococcaceae</taxon>
        <taxon>Mammaliicoccus</taxon>
    </lineage>
</organism>
<comment type="caution">
    <text evidence="2">The sequence shown here is derived from an EMBL/GenBank/DDBJ whole genome shotgun (WGS) entry which is preliminary data.</text>
</comment>
<feature type="signal peptide" evidence="1">
    <location>
        <begin position="1"/>
        <end position="27"/>
    </location>
</feature>
<feature type="chain" id="PRO_5039193780" evidence="1">
    <location>
        <begin position="28"/>
        <end position="328"/>
    </location>
</feature>
<proteinExistence type="predicted"/>
<dbReference type="RefSeq" id="WP_107537304.1">
    <property type="nucleotide sequence ID" value="NZ_BMDF01000002.1"/>
</dbReference>